<keyword evidence="1" id="KW-1133">Transmembrane helix</keyword>
<dbReference type="AlphaFoldDB" id="A0A7J7N2H6"/>
<reference evidence="2 3" key="1">
    <citation type="journal article" date="2020" name="IScience">
        <title>Genome Sequencing of the Endangered Kingdonia uniflora (Circaeasteraceae, Ranunculales) Reveals Potential Mechanisms of Evolutionary Specialization.</title>
        <authorList>
            <person name="Sun Y."/>
            <person name="Deng T."/>
            <person name="Zhang A."/>
            <person name="Moore M.J."/>
            <person name="Landis J.B."/>
            <person name="Lin N."/>
            <person name="Zhang H."/>
            <person name="Zhang X."/>
            <person name="Huang J."/>
            <person name="Zhang X."/>
            <person name="Sun H."/>
            <person name="Wang H."/>
        </authorList>
    </citation>
    <scope>NUCLEOTIDE SEQUENCE [LARGE SCALE GENOMIC DNA]</scope>
    <source>
        <strain evidence="2">TB1705</strain>
        <tissue evidence="2">Leaf</tissue>
    </source>
</reference>
<gene>
    <name evidence="2" type="ORF">GIB67_009213</name>
</gene>
<dbReference type="Proteomes" id="UP000541444">
    <property type="component" value="Unassembled WGS sequence"/>
</dbReference>
<comment type="caution">
    <text evidence="2">The sequence shown here is derived from an EMBL/GenBank/DDBJ whole genome shotgun (WGS) entry which is preliminary data.</text>
</comment>
<evidence type="ECO:0000313" key="3">
    <source>
        <dbReference type="Proteomes" id="UP000541444"/>
    </source>
</evidence>
<protein>
    <submittedName>
        <fullName evidence="2">Uncharacterized protein</fullName>
    </submittedName>
</protein>
<dbReference type="PANTHER" id="PTHR35830">
    <property type="entry name" value="OS05G0299200 PROTEIN"/>
    <property type="match status" value="1"/>
</dbReference>
<evidence type="ECO:0000313" key="2">
    <source>
        <dbReference type="EMBL" id="KAF6161326.1"/>
    </source>
</evidence>
<proteinExistence type="predicted"/>
<organism evidence="2 3">
    <name type="scientific">Kingdonia uniflora</name>
    <dbReference type="NCBI Taxonomy" id="39325"/>
    <lineage>
        <taxon>Eukaryota</taxon>
        <taxon>Viridiplantae</taxon>
        <taxon>Streptophyta</taxon>
        <taxon>Embryophyta</taxon>
        <taxon>Tracheophyta</taxon>
        <taxon>Spermatophyta</taxon>
        <taxon>Magnoliopsida</taxon>
        <taxon>Ranunculales</taxon>
        <taxon>Circaeasteraceae</taxon>
        <taxon>Kingdonia</taxon>
    </lineage>
</organism>
<evidence type="ECO:0000256" key="1">
    <source>
        <dbReference type="SAM" id="Phobius"/>
    </source>
</evidence>
<accession>A0A7J7N2H6</accession>
<sequence>MNSTLFPLPQITQNPRNPNPPILTISSSLRGICRGNSRKPTKPSSDERVEFVIDIEDVANRASMSLRRFFRSSESKFNRFVSLGNEAFMDLKTLVRIDDDGRVIMACRRSSIGFLGGLVLWGFVVSVVVGAGVRYGYLGFRGLGFIGSLVRRRDRSLGGREVVVGKRRKSYDFRGPVNPLTPIRGTMARRRDESVLNRRKRISSREELPKWWRESVGGSTSSRVANKPEFQMVANRLIRAIMDNKMSGRDITEDHIIQFRQICRSSGVTVSIETTNARDSFYRTSVELVLNVCRSLTGHSTLGENAPEFIVGLADNIGLESIRAARIVTAVIAARTRSGFLQAWALEMQGKREEVVMELSKICLLHQIFPPQESSAEMEMVARGLEKHLRLEQRELLLNLLVGECGDNRRASAAEALGLVNRPLGIMDGL</sequence>
<name>A0A7J7N2H6_9MAGN</name>
<keyword evidence="3" id="KW-1185">Reference proteome</keyword>
<keyword evidence="1" id="KW-0812">Transmembrane</keyword>
<dbReference type="OrthoDB" id="1898167at2759"/>
<dbReference type="PANTHER" id="PTHR35830:SF1">
    <property type="entry name" value="OS05G0299200 PROTEIN"/>
    <property type="match status" value="1"/>
</dbReference>
<dbReference type="EMBL" id="JACGCM010001135">
    <property type="protein sequence ID" value="KAF6161326.1"/>
    <property type="molecule type" value="Genomic_DNA"/>
</dbReference>
<feature type="transmembrane region" description="Helical" evidence="1">
    <location>
        <begin position="112"/>
        <end position="129"/>
    </location>
</feature>
<keyword evidence="1" id="KW-0472">Membrane</keyword>